<dbReference type="Proteomes" id="UP000682111">
    <property type="component" value="Unassembled WGS sequence"/>
</dbReference>
<organism evidence="1 2">
    <name type="scientific">Robertmurraya siralis</name>
    <dbReference type="NCBI Taxonomy" id="77777"/>
    <lineage>
        <taxon>Bacteria</taxon>
        <taxon>Bacillati</taxon>
        <taxon>Bacillota</taxon>
        <taxon>Bacilli</taxon>
        <taxon>Bacillales</taxon>
        <taxon>Bacillaceae</taxon>
        <taxon>Robertmurraya</taxon>
    </lineage>
</organism>
<keyword evidence="2" id="KW-1185">Reference proteome</keyword>
<sequence length="135" mass="15927">MRKFTEVDRIGFTEDYEGLTEGKLKLKQHLVRERNPEIIKLLKERYMQRYGKLICKVCEFDFKARYGDIGEGYIEGHYTKPVSSEKAVYEATMVEDIALVCSNCHRMLYRKRHWLSINELKQLLTNAVNTSELSE</sequence>
<dbReference type="AlphaFoldDB" id="A0A919WIA0"/>
<evidence type="ECO:0000313" key="1">
    <source>
        <dbReference type="EMBL" id="GIN62533.1"/>
    </source>
</evidence>
<gene>
    <name evidence="1" type="ORF">J27TS8_25260</name>
</gene>
<evidence type="ECO:0000313" key="2">
    <source>
        <dbReference type="Proteomes" id="UP000682111"/>
    </source>
</evidence>
<reference evidence="1" key="1">
    <citation type="submission" date="2021-03" db="EMBL/GenBank/DDBJ databases">
        <title>Antimicrobial resistance genes in bacteria isolated from Japanese honey, and their potential for conferring macrolide and lincosamide resistance in the American foulbrood pathogen Paenibacillus larvae.</title>
        <authorList>
            <person name="Okamoto M."/>
            <person name="Kumagai M."/>
            <person name="Kanamori H."/>
            <person name="Takamatsu D."/>
        </authorList>
    </citation>
    <scope>NUCLEOTIDE SEQUENCE</scope>
    <source>
        <strain evidence="1">J27TS8</strain>
    </source>
</reference>
<proteinExistence type="predicted"/>
<name>A0A919WIA0_9BACI</name>
<protein>
    <recommendedName>
        <fullName evidence="3">HNH domain-containing protein</fullName>
    </recommendedName>
</protein>
<accession>A0A919WIA0</accession>
<dbReference type="RefSeq" id="WP_212933818.1">
    <property type="nucleotide sequence ID" value="NZ_BORC01000004.1"/>
</dbReference>
<evidence type="ECO:0008006" key="3">
    <source>
        <dbReference type="Google" id="ProtNLM"/>
    </source>
</evidence>
<dbReference type="EMBL" id="BORC01000004">
    <property type="protein sequence ID" value="GIN62533.1"/>
    <property type="molecule type" value="Genomic_DNA"/>
</dbReference>
<comment type="caution">
    <text evidence="1">The sequence shown here is derived from an EMBL/GenBank/DDBJ whole genome shotgun (WGS) entry which is preliminary data.</text>
</comment>